<dbReference type="EC" id="2.5.1.9" evidence="2"/>
<gene>
    <name evidence="5" type="ORF">A3L02_01500</name>
</gene>
<reference evidence="5 6" key="1">
    <citation type="submission" date="2016-03" db="EMBL/GenBank/DDBJ databases">
        <title>Complete genome sequence of Thermococcus celer.</title>
        <authorList>
            <person name="Oger P.M."/>
        </authorList>
    </citation>
    <scope>NUCLEOTIDE SEQUENCE [LARGE SCALE GENOMIC DNA]</scope>
    <source>
        <strain evidence="5 6">Vu 13</strain>
    </source>
</reference>
<keyword evidence="1" id="KW-0677">Repeat</keyword>
<dbReference type="PANTHER" id="PTHR21098">
    <property type="entry name" value="RIBOFLAVIN SYNTHASE ALPHA CHAIN"/>
    <property type="match status" value="1"/>
</dbReference>
<organism evidence="5 6">
    <name type="scientific">Thermococcus celer Vu 13 = JCM 8558</name>
    <dbReference type="NCBI Taxonomy" id="1293037"/>
    <lineage>
        <taxon>Archaea</taxon>
        <taxon>Methanobacteriati</taxon>
        <taxon>Methanobacteriota</taxon>
        <taxon>Thermococci</taxon>
        <taxon>Thermococcales</taxon>
        <taxon>Thermococcaceae</taxon>
        <taxon>Thermococcus</taxon>
    </lineage>
</organism>
<evidence type="ECO:0000313" key="5">
    <source>
        <dbReference type="EMBL" id="ASI98334.1"/>
    </source>
</evidence>
<dbReference type="Gene3D" id="2.40.30.20">
    <property type="match status" value="2"/>
</dbReference>
<dbReference type="InterPro" id="IPR023366">
    <property type="entry name" value="ATP_synth_asu-like_sf"/>
</dbReference>
<dbReference type="CDD" id="cd00402">
    <property type="entry name" value="Riboflavin_synthase_like"/>
    <property type="match status" value="1"/>
</dbReference>
<dbReference type="NCBIfam" id="TIGR00187">
    <property type="entry name" value="ribE"/>
    <property type="match status" value="1"/>
</dbReference>
<dbReference type="GeneID" id="33323384"/>
<dbReference type="GO" id="GO:0004746">
    <property type="term" value="F:riboflavin synthase activity"/>
    <property type="evidence" value="ECO:0007669"/>
    <property type="project" value="UniProtKB-UniRule"/>
</dbReference>
<dbReference type="SUPFAM" id="SSF63380">
    <property type="entry name" value="Riboflavin synthase domain-like"/>
    <property type="match status" value="2"/>
</dbReference>
<name>A0A218P074_THECE</name>
<dbReference type="AlphaFoldDB" id="A0A218P074"/>
<feature type="domain" description="Lumazine-binding" evidence="4">
    <location>
        <begin position="1"/>
        <end position="84"/>
    </location>
</feature>
<dbReference type="InterPro" id="IPR026017">
    <property type="entry name" value="Lumazine-bd_dom"/>
</dbReference>
<feature type="repeat" description="Lumazine-binding" evidence="3">
    <location>
        <begin position="1"/>
        <end position="84"/>
    </location>
</feature>
<evidence type="ECO:0000256" key="1">
    <source>
        <dbReference type="ARBA" id="ARBA00022737"/>
    </source>
</evidence>
<dbReference type="RefSeq" id="WP_088862300.1">
    <property type="nucleotide sequence ID" value="NZ_CP014854.1"/>
</dbReference>
<dbReference type="EMBL" id="CP014854">
    <property type="protein sequence ID" value="ASI98334.1"/>
    <property type="molecule type" value="Genomic_DNA"/>
</dbReference>
<proteinExistence type="predicted"/>
<accession>A0A218P074</accession>
<feature type="repeat" description="Lumazine-binding" evidence="3">
    <location>
        <begin position="85"/>
        <end position="180"/>
    </location>
</feature>
<dbReference type="GO" id="GO:0009231">
    <property type="term" value="P:riboflavin biosynthetic process"/>
    <property type="evidence" value="ECO:0007669"/>
    <property type="project" value="TreeGrafter"/>
</dbReference>
<sequence length="189" mass="20947">MFSGIVEEVAKAHYSSGRLYVDSALNVRPGDSVAVNGACLTVSEIGRQVVFDVGGETLRRTNLAETRLVNLERAIKLGDRINGHLVTGHVDGTLRLRKVLGKGNTHWMAFEMPKEKFGVVEKGSIAINGVSLTIARIGKNWFWVQVIPHTWENTNLKFLRVGDRVNYEIDIVARYLKGILGDGYGPERT</sequence>
<dbReference type="NCBIfam" id="NF006767">
    <property type="entry name" value="PRK09289.1"/>
    <property type="match status" value="1"/>
</dbReference>
<dbReference type="KEGG" id="tce:A3L02_01500"/>
<evidence type="ECO:0000256" key="3">
    <source>
        <dbReference type="PROSITE-ProRule" id="PRU00524"/>
    </source>
</evidence>
<evidence type="ECO:0000256" key="2">
    <source>
        <dbReference type="NCBIfam" id="TIGR00187"/>
    </source>
</evidence>
<evidence type="ECO:0000259" key="4">
    <source>
        <dbReference type="PROSITE" id="PS51177"/>
    </source>
</evidence>
<dbReference type="PANTHER" id="PTHR21098:SF0">
    <property type="entry name" value="RIBOFLAVIN SYNTHASE"/>
    <property type="match status" value="1"/>
</dbReference>
<dbReference type="Pfam" id="PF00677">
    <property type="entry name" value="Lum_binding"/>
    <property type="match status" value="2"/>
</dbReference>
<protein>
    <recommendedName>
        <fullName evidence="2">Riboflavin synthase</fullName>
        <ecNumber evidence="2">2.5.1.9</ecNumber>
    </recommendedName>
</protein>
<keyword evidence="6" id="KW-1185">Reference proteome</keyword>
<dbReference type="Proteomes" id="UP000197156">
    <property type="component" value="Chromosome"/>
</dbReference>
<dbReference type="InterPro" id="IPR001783">
    <property type="entry name" value="Lumazine-bd"/>
</dbReference>
<evidence type="ECO:0000313" key="6">
    <source>
        <dbReference type="Proteomes" id="UP000197156"/>
    </source>
</evidence>
<dbReference type="InterPro" id="IPR017938">
    <property type="entry name" value="Riboflavin_synthase-like_b-brl"/>
</dbReference>
<dbReference type="OrthoDB" id="10084at2157"/>
<dbReference type="PROSITE" id="PS51177">
    <property type="entry name" value="LUMAZINE_BIND"/>
    <property type="match status" value="2"/>
</dbReference>
<feature type="domain" description="Lumazine-binding" evidence="4">
    <location>
        <begin position="85"/>
        <end position="180"/>
    </location>
</feature>
<dbReference type="PIRSF" id="PIRSF000498">
    <property type="entry name" value="Riboflavin_syn_A"/>
    <property type="match status" value="1"/>
</dbReference>